<feature type="domain" description="Tf2-1-like SH3-like" evidence="2">
    <location>
        <begin position="177"/>
        <end position="227"/>
    </location>
</feature>
<dbReference type="PANTHER" id="PTHR11439:SF515">
    <property type="entry name" value="GAG-POL POLYPROTEIN"/>
    <property type="match status" value="1"/>
</dbReference>
<dbReference type="AlphaFoldDB" id="A0AAQ3U398"/>
<dbReference type="EMBL" id="CP144751">
    <property type="protein sequence ID" value="WVZ84586.1"/>
    <property type="molecule type" value="Genomic_DNA"/>
</dbReference>
<proteinExistence type="predicted"/>
<gene>
    <name evidence="3" type="ORF">U9M48_031609</name>
</gene>
<dbReference type="InterPro" id="IPR016197">
    <property type="entry name" value="Chromo-like_dom_sf"/>
</dbReference>
<keyword evidence="4" id="KW-1185">Reference proteome</keyword>
<evidence type="ECO:0000313" key="4">
    <source>
        <dbReference type="Proteomes" id="UP001341281"/>
    </source>
</evidence>
<dbReference type="InterPro" id="IPR023780">
    <property type="entry name" value="Chromo_domain"/>
</dbReference>
<evidence type="ECO:0000259" key="2">
    <source>
        <dbReference type="Pfam" id="PF24626"/>
    </source>
</evidence>
<sequence>MERPIEEHLQAVKKLLRYVTGTLSYGLRYEQRPRTAQIIGYSDADHGGNIDNRKSTSGTFFFLGKCLISWGHDRWDVQKSYEQDDHCLHLLAELSNTPDFKPNYRLTNGLIRYKGKLLIVSKGELRQKLITAFHSSAFGGHSGEKGNNSEAQINIPLAKTEAASDRVRQIQPYRHTSLAAHNSVKLHSKYYGPFQVLAQNGNAAYRLLFPEGCSLHDVFHVSQLKRHIGCKVIPSKELPLVDPKGTVKVAPEEILEHRLFPRNNEPVVQWLIKWINLPIEAATWEDAQFIQKVFPSFYPRGQGS</sequence>
<organism evidence="3 4">
    <name type="scientific">Paspalum notatum var. saurae</name>
    <dbReference type="NCBI Taxonomy" id="547442"/>
    <lineage>
        <taxon>Eukaryota</taxon>
        <taxon>Viridiplantae</taxon>
        <taxon>Streptophyta</taxon>
        <taxon>Embryophyta</taxon>
        <taxon>Tracheophyta</taxon>
        <taxon>Spermatophyta</taxon>
        <taxon>Magnoliopsida</taxon>
        <taxon>Liliopsida</taxon>
        <taxon>Poales</taxon>
        <taxon>Poaceae</taxon>
        <taxon>PACMAD clade</taxon>
        <taxon>Panicoideae</taxon>
        <taxon>Andropogonodae</taxon>
        <taxon>Paspaleae</taxon>
        <taxon>Paspalinae</taxon>
        <taxon>Paspalum</taxon>
    </lineage>
</organism>
<dbReference type="Pfam" id="PF00385">
    <property type="entry name" value="Chromo"/>
    <property type="match status" value="1"/>
</dbReference>
<dbReference type="PANTHER" id="PTHR11439">
    <property type="entry name" value="GAG-POL-RELATED RETROTRANSPOSON"/>
    <property type="match status" value="1"/>
</dbReference>
<dbReference type="SUPFAM" id="SSF54160">
    <property type="entry name" value="Chromo domain-like"/>
    <property type="match status" value="1"/>
</dbReference>
<evidence type="ECO:0008006" key="5">
    <source>
        <dbReference type="Google" id="ProtNLM"/>
    </source>
</evidence>
<evidence type="ECO:0000259" key="1">
    <source>
        <dbReference type="Pfam" id="PF00385"/>
    </source>
</evidence>
<protein>
    <recommendedName>
        <fullName evidence="5">Chromo domain-containing protein</fullName>
    </recommendedName>
</protein>
<name>A0AAQ3U398_PASNO</name>
<dbReference type="Gene3D" id="2.40.50.40">
    <property type="match status" value="1"/>
</dbReference>
<feature type="domain" description="Chromo" evidence="1">
    <location>
        <begin position="250"/>
        <end position="295"/>
    </location>
</feature>
<evidence type="ECO:0000313" key="3">
    <source>
        <dbReference type="EMBL" id="WVZ84586.1"/>
    </source>
</evidence>
<reference evidence="3 4" key="1">
    <citation type="submission" date="2024-02" db="EMBL/GenBank/DDBJ databases">
        <title>High-quality chromosome-scale genome assembly of Pensacola bahiagrass (Paspalum notatum Flugge var. saurae).</title>
        <authorList>
            <person name="Vega J.M."/>
            <person name="Podio M."/>
            <person name="Orjuela J."/>
            <person name="Siena L.A."/>
            <person name="Pessino S.C."/>
            <person name="Combes M.C."/>
            <person name="Mariac C."/>
            <person name="Albertini E."/>
            <person name="Pupilli F."/>
            <person name="Ortiz J.P.A."/>
            <person name="Leblanc O."/>
        </authorList>
    </citation>
    <scope>NUCLEOTIDE SEQUENCE [LARGE SCALE GENOMIC DNA]</scope>
    <source>
        <strain evidence="3">R1</strain>
        <tissue evidence="3">Leaf</tissue>
    </source>
</reference>
<dbReference type="Pfam" id="PF24626">
    <property type="entry name" value="SH3_Tf2-1"/>
    <property type="match status" value="1"/>
</dbReference>
<dbReference type="InterPro" id="IPR056924">
    <property type="entry name" value="SH3_Tf2-1"/>
</dbReference>
<accession>A0AAQ3U398</accession>
<dbReference type="Proteomes" id="UP001341281">
    <property type="component" value="Chromosome 07"/>
</dbReference>